<gene>
    <name evidence="4" type="primary">LOC106814275</name>
</gene>
<evidence type="ECO:0000259" key="2">
    <source>
        <dbReference type="PROSITE" id="PS51029"/>
    </source>
</evidence>
<dbReference type="PROSITE" id="PS51029">
    <property type="entry name" value="MADF"/>
    <property type="match status" value="1"/>
</dbReference>
<feature type="region of interest" description="Disordered" evidence="1">
    <location>
        <begin position="300"/>
        <end position="354"/>
    </location>
</feature>
<feature type="region of interest" description="Disordered" evidence="1">
    <location>
        <begin position="184"/>
        <end position="207"/>
    </location>
</feature>
<feature type="compositionally biased region" description="Low complexity" evidence="1">
    <location>
        <begin position="332"/>
        <end position="342"/>
    </location>
</feature>
<dbReference type="Pfam" id="PF10545">
    <property type="entry name" value="MADF_DNA_bdg"/>
    <property type="match status" value="1"/>
</dbReference>
<organism evidence="3 4">
    <name type="scientific">Priapulus caudatus</name>
    <name type="common">Priapulid worm</name>
    <dbReference type="NCBI Taxonomy" id="37621"/>
    <lineage>
        <taxon>Eukaryota</taxon>
        <taxon>Metazoa</taxon>
        <taxon>Ecdysozoa</taxon>
        <taxon>Scalidophora</taxon>
        <taxon>Priapulida</taxon>
        <taxon>Priapulimorpha</taxon>
        <taxon>Priapulimorphida</taxon>
        <taxon>Priapulidae</taxon>
        <taxon>Priapulus</taxon>
    </lineage>
</organism>
<dbReference type="PANTHER" id="PTHR21505">
    <property type="entry name" value="MADF DOMAIN-CONTAINING PROTEIN-RELATED"/>
    <property type="match status" value="1"/>
</dbReference>
<protein>
    <submittedName>
        <fullName evidence="4">Uncharacterized protein LOC106814275</fullName>
    </submittedName>
</protein>
<feature type="region of interest" description="Disordered" evidence="1">
    <location>
        <begin position="133"/>
        <end position="163"/>
    </location>
</feature>
<dbReference type="RefSeq" id="XP_014674058.1">
    <property type="nucleotide sequence ID" value="XM_014818572.1"/>
</dbReference>
<name>A0ABM1EPD7_PRICU</name>
<feature type="domain" description="MADF" evidence="2">
    <location>
        <begin position="34"/>
        <end position="128"/>
    </location>
</feature>
<reference evidence="4" key="1">
    <citation type="submission" date="2025-08" db="UniProtKB">
        <authorList>
            <consortium name="RefSeq"/>
        </authorList>
    </citation>
    <scope>IDENTIFICATION</scope>
</reference>
<dbReference type="PANTHER" id="PTHR21505:SF12">
    <property type="entry name" value="MADF DOMAIN-CONTAINING PROTEIN-RELATED"/>
    <property type="match status" value="1"/>
</dbReference>
<dbReference type="SMART" id="SM00595">
    <property type="entry name" value="MADF"/>
    <property type="match status" value="1"/>
</dbReference>
<evidence type="ECO:0000313" key="4">
    <source>
        <dbReference type="RefSeq" id="XP_014674058.1"/>
    </source>
</evidence>
<proteinExistence type="predicted"/>
<feature type="compositionally biased region" description="Polar residues" evidence="1">
    <location>
        <begin position="133"/>
        <end position="144"/>
    </location>
</feature>
<dbReference type="InterPro" id="IPR006578">
    <property type="entry name" value="MADF-dom"/>
</dbReference>
<dbReference type="GeneID" id="106814275"/>
<accession>A0ABM1EPD7</accession>
<feature type="compositionally biased region" description="Polar residues" evidence="1">
    <location>
        <begin position="309"/>
        <end position="323"/>
    </location>
</feature>
<sequence length="371" mass="41571">MTVCSHVILQMDKMAASSNVTKSDRNWSFQEILDLIQEYEKYECLYNTTLREYKDREKKKAALQQIAAVFDTTADEVSSKFSKLRIYYNRERAKLTATPKSGSSAGDVNKKSTWVHFDALEFLSDFCTPRSTRSNFASTASQPQDEVAEDEETPNHYDTAIDSDVTDYQPIMEIEEDVNDLVTPRAAAPKKSTKQPTGRKCSRKQKQVDDEDIVLNKAMTALDKASRSPAMNDSTPDDIFGQYVASELKGVKDEYLKKMIKHRIHTVLFETQMPPSSPFLNQGYPGVNQTPPISFKPFDNGMAPPPPCNSSGQTQQISASQFPHKSFTAVRPTSAPPSTLLSSPPPPDFSEYSDVSEYASNSYENIYTVLN</sequence>
<evidence type="ECO:0000313" key="3">
    <source>
        <dbReference type="Proteomes" id="UP000695022"/>
    </source>
</evidence>
<dbReference type="Proteomes" id="UP000695022">
    <property type="component" value="Unplaced"/>
</dbReference>
<keyword evidence="3" id="KW-1185">Reference proteome</keyword>
<evidence type="ECO:0000256" key="1">
    <source>
        <dbReference type="SAM" id="MobiDB-lite"/>
    </source>
</evidence>